<dbReference type="STRING" id="418985.A0A1V9XDV0"/>
<comment type="subcellular location">
    <subcellularLocation>
        <location evidence="1">Nucleus</location>
    </subcellularLocation>
</comment>
<dbReference type="Proteomes" id="UP000192247">
    <property type="component" value="Unassembled WGS sequence"/>
</dbReference>
<dbReference type="AlphaFoldDB" id="A0A1V9XDV0"/>
<dbReference type="PANTHER" id="PTHR16056:SF2">
    <property type="entry name" value="TESTIS-EXPRESSED PROTEIN 10"/>
    <property type="match status" value="1"/>
</dbReference>
<proteinExistence type="inferred from homology"/>
<keyword evidence="3" id="KW-0539">Nucleus</keyword>
<dbReference type="InterPro" id="IPR011989">
    <property type="entry name" value="ARM-like"/>
</dbReference>
<comment type="caution">
    <text evidence="5">The sequence shown here is derived from an EMBL/GenBank/DDBJ whole genome shotgun (WGS) entry which is preliminary data.</text>
</comment>
<dbReference type="InParanoid" id="A0A1V9XDV0"/>
<dbReference type="Pfam" id="PF12333">
    <property type="entry name" value="Ipi1_N"/>
    <property type="match status" value="1"/>
</dbReference>
<reference evidence="5 6" key="1">
    <citation type="journal article" date="2017" name="Gigascience">
        <title>Draft genome of the honey bee ectoparasitic mite, Tropilaelaps mercedesae, is shaped by the parasitic life history.</title>
        <authorList>
            <person name="Dong X."/>
            <person name="Armstrong S.D."/>
            <person name="Xia D."/>
            <person name="Makepeace B.L."/>
            <person name="Darby A.C."/>
            <person name="Kadowaki T."/>
        </authorList>
    </citation>
    <scope>NUCLEOTIDE SEQUENCE [LARGE SCALE GENOMIC DNA]</scope>
    <source>
        <strain evidence="5">Wuxi-XJTLU</strain>
    </source>
</reference>
<evidence type="ECO:0000313" key="5">
    <source>
        <dbReference type="EMBL" id="OQR71669.1"/>
    </source>
</evidence>
<evidence type="ECO:0000256" key="1">
    <source>
        <dbReference type="ARBA" id="ARBA00004123"/>
    </source>
</evidence>
<dbReference type="PANTHER" id="PTHR16056">
    <property type="entry name" value="REGULATOR OF MICROTUBULE DYNAMICS PROTEIN"/>
    <property type="match status" value="1"/>
</dbReference>
<accession>A0A1V9XDV0</accession>
<protein>
    <recommendedName>
        <fullName evidence="4">Pre-rRNA-processing protein Ipi1 N-terminal domain-containing protein</fullName>
    </recommendedName>
</protein>
<evidence type="ECO:0000256" key="2">
    <source>
        <dbReference type="ARBA" id="ARBA00006427"/>
    </source>
</evidence>
<dbReference type="GO" id="GO:0071339">
    <property type="term" value="C:MLL1 complex"/>
    <property type="evidence" value="ECO:0007669"/>
    <property type="project" value="TreeGrafter"/>
</dbReference>
<dbReference type="EMBL" id="MNPL01013885">
    <property type="protein sequence ID" value="OQR71669.1"/>
    <property type="molecule type" value="Genomic_DNA"/>
</dbReference>
<sequence>MAGNKKAKAKDFQKVKLKVGKIKKKGLNFTDTSFKTKKIIIREQLKGAEIKGVKEQFTLAIQKLGSANPSNVTDGLNTIVRILDLLGPDQRQTLVQRLGPLTSRPEVAVRDGATSVLNRTLDKFPLEQRKNFAEKLLLNLQCAMTSLDWAVKRSSMQLLEVLLRHTPEEVARNFSILENLMDLVSSTRPGVAVRKLDMELKCSTDHLKLWRDVTGVITRLVQCIVKTFFSGEKQATSTCAGTQITPRIRWFAQSSAARRSVNHHEGGAVALAFVPVLLSMWSGIEACTTAKAMLKQDLFAHVSIAMLTIVEWADLANASKAELHELAVELTNFFKTRFPMSLESSSCADTNLRLAKVMILLHGGSDTNLNQTLFLELKREALSDARLTLDVAAMAVKNTPGVLEYVNSLFFVKKAQARRPFYKFYLSVIEKRVSDPHLDRMLRKVATFVGRIIIQYPNDCQDEVNFLERLHSYMIPAYIDGIGKLPLSALEQILRNTHKLGPMALRLILDQKMLSHQHLRIITDRWQEGDLSQEEMQFVMGHLAWKIEEIYNLMVSNATNNAVIDLHIKMVQLVAEFILCVYLDLDSDENAHFSRTFGSHSQQKHLHYFEQIHKNVLFLNADSRPSRAKLDGVTRAIVLRDDYLKDTVMDLLRELLQIWAISETPLTVSSVTLSNILHLMSAALDFDDDSLCGPVDKLINQLFVSQFLLPTPEQDPELIKTCARYYQHSELASMLQDLEQVMKSKPEECDDRLHAAFAKSTKFFLERNLIPKETHYQDLVDDAMRIADASDDSSDSVGDSCSLKLTGSTVFLYR</sequence>
<comment type="similarity">
    <text evidence="2">Belongs to the IPI1/TEX10 family.</text>
</comment>
<dbReference type="SUPFAM" id="SSF48371">
    <property type="entry name" value="ARM repeat"/>
    <property type="match status" value="1"/>
</dbReference>
<feature type="domain" description="Pre-rRNA-processing protein Ipi1 N-terminal" evidence="4">
    <location>
        <begin position="130"/>
        <end position="188"/>
    </location>
</feature>
<dbReference type="Gene3D" id="1.25.10.10">
    <property type="entry name" value="Leucine-rich Repeat Variant"/>
    <property type="match status" value="1"/>
</dbReference>
<dbReference type="OrthoDB" id="361362at2759"/>
<evidence type="ECO:0000256" key="3">
    <source>
        <dbReference type="ARBA" id="ARBA00023242"/>
    </source>
</evidence>
<keyword evidence="6" id="KW-1185">Reference proteome</keyword>
<evidence type="ECO:0000313" key="6">
    <source>
        <dbReference type="Proteomes" id="UP000192247"/>
    </source>
</evidence>
<dbReference type="InterPro" id="IPR016024">
    <property type="entry name" value="ARM-type_fold"/>
</dbReference>
<organism evidence="5 6">
    <name type="scientific">Tropilaelaps mercedesae</name>
    <dbReference type="NCBI Taxonomy" id="418985"/>
    <lineage>
        <taxon>Eukaryota</taxon>
        <taxon>Metazoa</taxon>
        <taxon>Ecdysozoa</taxon>
        <taxon>Arthropoda</taxon>
        <taxon>Chelicerata</taxon>
        <taxon>Arachnida</taxon>
        <taxon>Acari</taxon>
        <taxon>Parasitiformes</taxon>
        <taxon>Mesostigmata</taxon>
        <taxon>Gamasina</taxon>
        <taxon>Dermanyssoidea</taxon>
        <taxon>Laelapidae</taxon>
        <taxon>Tropilaelaps</taxon>
    </lineage>
</organism>
<evidence type="ECO:0000259" key="4">
    <source>
        <dbReference type="Pfam" id="PF12333"/>
    </source>
</evidence>
<name>A0A1V9XDV0_9ACAR</name>
<dbReference type="InterPro" id="IPR024679">
    <property type="entry name" value="Ipi1_N"/>
</dbReference>
<gene>
    <name evidence="5" type="ORF">BIW11_10863</name>
</gene>